<feature type="region of interest" description="Disordered" evidence="1">
    <location>
        <begin position="227"/>
        <end position="269"/>
    </location>
</feature>
<accession>A0A8J5X8R2</accession>
<protein>
    <submittedName>
        <fullName evidence="3">Uncharacterized protein</fullName>
    </submittedName>
</protein>
<dbReference type="OMA" id="RECERVP"/>
<evidence type="ECO:0000313" key="3">
    <source>
        <dbReference type="EMBL" id="KAG8463736.1"/>
    </source>
</evidence>
<dbReference type="OrthoDB" id="10483537at2759"/>
<comment type="caution">
    <text evidence="3">The sequence shown here is derived from an EMBL/GenBank/DDBJ whole genome shotgun (WGS) entry which is preliminary data.</text>
</comment>
<gene>
    <name evidence="3" type="ORF">KFE25_004009</name>
</gene>
<reference evidence="3" key="1">
    <citation type="submission" date="2021-05" db="EMBL/GenBank/DDBJ databases">
        <title>The genome of the haptophyte Pavlova lutheri (Diacronema luteri, Pavlovales) - a model for lipid biosynthesis in eukaryotic algae.</title>
        <authorList>
            <person name="Hulatt C.J."/>
            <person name="Posewitz M.C."/>
        </authorList>
    </citation>
    <scope>NUCLEOTIDE SEQUENCE</scope>
    <source>
        <strain evidence="3">NIVA-4/92</strain>
    </source>
</reference>
<feature type="chain" id="PRO_5035216377" evidence="2">
    <location>
        <begin position="22"/>
        <end position="281"/>
    </location>
</feature>
<dbReference type="EMBL" id="JAGTXO010000015">
    <property type="protein sequence ID" value="KAG8463736.1"/>
    <property type="molecule type" value="Genomic_DNA"/>
</dbReference>
<organism evidence="3 4">
    <name type="scientific">Diacronema lutheri</name>
    <name type="common">Unicellular marine alga</name>
    <name type="synonym">Monochrysis lutheri</name>
    <dbReference type="NCBI Taxonomy" id="2081491"/>
    <lineage>
        <taxon>Eukaryota</taxon>
        <taxon>Haptista</taxon>
        <taxon>Haptophyta</taxon>
        <taxon>Pavlovophyceae</taxon>
        <taxon>Pavlovales</taxon>
        <taxon>Pavlovaceae</taxon>
        <taxon>Diacronema</taxon>
    </lineage>
</organism>
<evidence type="ECO:0000256" key="1">
    <source>
        <dbReference type="SAM" id="MobiDB-lite"/>
    </source>
</evidence>
<dbReference type="AlphaFoldDB" id="A0A8J5X8R2"/>
<proteinExistence type="predicted"/>
<keyword evidence="2" id="KW-0732">Signal</keyword>
<sequence>MLARLLLAMLAPALVLRHSRARVRMIRNIDSMECLIIDAPMCADVARLSAEALDDGAGVAIADWRCGCEQLAAALREQGPAERVLTFGRACSFTRARQQLLVRPDGFGGSDGFGSKPRECERVPLPARCVVLTDERASCVEAMESGMRSVAVAQLGWSSAQVRFIDAAADVLLDELAGTCASDLSTPGAFWLNPPLPRAEDGAFLPDPDEHEAPCRRAATLGTATPAHALGSADGRAAAGARQPDIGTPSAESESDPAEAGAATSGDDTLFTDQVDALRLF</sequence>
<evidence type="ECO:0000256" key="2">
    <source>
        <dbReference type="SAM" id="SignalP"/>
    </source>
</evidence>
<name>A0A8J5X8R2_DIALT</name>
<keyword evidence="4" id="KW-1185">Reference proteome</keyword>
<dbReference type="Proteomes" id="UP000751190">
    <property type="component" value="Unassembled WGS sequence"/>
</dbReference>
<evidence type="ECO:0000313" key="4">
    <source>
        <dbReference type="Proteomes" id="UP000751190"/>
    </source>
</evidence>
<feature type="signal peptide" evidence="2">
    <location>
        <begin position="1"/>
        <end position="21"/>
    </location>
</feature>
<feature type="compositionally biased region" description="Low complexity" evidence="1">
    <location>
        <begin position="227"/>
        <end position="241"/>
    </location>
</feature>